<dbReference type="AlphaFoldDB" id="A0A239BYY5"/>
<dbReference type="Proteomes" id="UP000198432">
    <property type="component" value="Unassembled WGS sequence"/>
</dbReference>
<reference evidence="2" key="1">
    <citation type="submission" date="2017-06" db="EMBL/GenBank/DDBJ databases">
        <authorList>
            <person name="Varghese N."/>
            <person name="Submissions S."/>
        </authorList>
    </citation>
    <scope>NUCLEOTIDE SEQUENCE [LARGE SCALE GENOMIC DNA]</scope>
    <source>
        <strain evidence="2">NKM1</strain>
    </source>
</reference>
<keyword evidence="2" id="KW-1185">Reference proteome</keyword>
<dbReference type="EMBL" id="FZOQ01000002">
    <property type="protein sequence ID" value="SNS13275.1"/>
    <property type="molecule type" value="Genomic_DNA"/>
</dbReference>
<protein>
    <recommendedName>
        <fullName evidence="3">SpoIIAA-like</fullName>
    </recommendedName>
</protein>
<dbReference type="RefSeq" id="WP_089317730.1">
    <property type="nucleotide sequence ID" value="NZ_FZOQ01000002.1"/>
</dbReference>
<evidence type="ECO:0000313" key="1">
    <source>
        <dbReference type="EMBL" id="SNS13275.1"/>
    </source>
</evidence>
<sequence>MIIPNPIIKLDYNPAQDVLVVEWPDVHEYTTSQAAYTLDIIVETVKLYDVKYLLTDTRNGIIDIPEAKYKALILSFAKSLATTRLKKLARVVTASTLREKPINEVRREAQLAVPIKSFDNAEEALAWLVSEKYELS</sequence>
<name>A0A239BYY5_9BACT</name>
<evidence type="ECO:0000313" key="2">
    <source>
        <dbReference type="Proteomes" id="UP000198432"/>
    </source>
</evidence>
<gene>
    <name evidence="1" type="ORF">SAMN06296052_102259</name>
</gene>
<dbReference type="OrthoDB" id="852207at2"/>
<accession>A0A239BYY5</accession>
<proteinExistence type="predicted"/>
<organism evidence="1 2">
    <name type="scientific">Pontibacter ummariensis</name>
    <dbReference type="NCBI Taxonomy" id="1610492"/>
    <lineage>
        <taxon>Bacteria</taxon>
        <taxon>Pseudomonadati</taxon>
        <taxon>Bacteroidota</taxon>
        <taxon>Cytophagia</taxon>
        <taxon>Cytophagales</taxon>
        <taxon>Hymenobacteraceae</taxon>
        <taxon>Pontibacter</taxon>
    </lineage>
</organism>
<evidence type="ECO:0008006" key="3">
    <source>
        <dbReference type="Google" id="ProtNLM"/>
    </source>
</evidence>